<reference evidence="3" key="3">
    <citation type="submission" date="2018-07" db="EMBL/GenBank/DDBJ databases">
        <authorList>
            <person name="Mckenzie S.K."/>
            <person name="Kronauer D.J.C."/>
        </authorList>
    </citation>
    <scope>NUCLEOTIDE SEQUENCE</scope>
    <source>
        <strain evidence="3">Clonal line C1</strain>
    </source>
</reference>
<dbReference type="PANTHER" id="PTHR23313:SF0">
    <property type="entry name" value="TESTIS-EXPRESSED PROTEIN 9"/>
    <property type="match status" value="1"/>
</dbReference>
<dbReference type="Gene3D" id="1.10.287.1490">
    <property type="match status" value="1"/>
</dbReference>
<evidence type="ECO:0000256" key="1">
    <source>
        <dbReference type="SAM" id="Coils"/>
    </source>
</evidence>
<evidence type="ECO:0000313" key="3">
    <source>
        <dbReference type="EMBL" id="RLU23104.1"/>
    </source>
</evidence>
<dbReference type="Proteomes" id="UP000279307">
    <property type="component" value="Chromosome 5"/>
</dbReference>
<proteinExistence type="predicted"/>
<dbReference type="AlphaFoldDB" id="A0A026VVP1"/>
<dbReference type="STRING" id="2015173.A0A026VVP1"/>
<dbReference type="EMBL" id="QOIP01000005">
    <property type="protein sequence ID" value="RLU23104.1"/>
    <property type="molecule type" value="Genomic_DNA"/>
</dbReference>
<sequence length="306" mass="35257">MSDDLLAKEREFHRLNRELQLKTRNVMKEVDSVINARVSNNSFSNVNRLYSDLMTNDTKMTEDTMSKPNGQSKVSLIKSPDVPVVENISNIEVSLKKDNTLGNKAIINLLKGKIDMLHKELQATQLEFNRKCDYCKELEVENKKLDDAQAKLHNQIGTLKDTIVKLENTNSDTLTNCQALSNENVALKKDTEALKKEIKVLNQQSNNYDVRLNRILESNEKLKNALKCSQIEEKELRSQIRKLQEDKRLSIKSLEKQRSELVQAFKKQLLLIDNLKKQNMYLTASDQICLIEGDFAKLLEWKPPQL</sequence>
<dbReference type="PANTHER" id="PTHR23313">
    <property type="entry name" value="TSEC1-RELATED"/>
    <property type="match status" value="1"/>
</dbReference>
<gene>
    <name evidence="3" type="ORF">DMN91_005382</name>
    <name evidence="2" type="ORF">X777_00727</name>
</gene>
<dbReference type="Proteomes" id="UP000053097">
    <property type="component" value="Unassembled WGS sequence"/>
</dbReference>
<evidence type="ECO:0000313" key="4">
    <source>
        <dbReference type="Proteomes" id="UP000053097"/>
    </source>
</evidence>
<dbReference type="OrthoDB" id="269872at2759"/>
<dbReference type="OMA" id="QISCEYY"/>
<organism evidence="2 4">
    <name type="scientific">Ooceraea biroi</name>
    <name type="common">Clonal raider ant</name>
    <name type="synonym">Cerapachys biroi</name>
    <dbReference type="NCBI Taxonomy" id="2015173"/>
    <lineage>
        <taxon>Eukaryota</taxon>
        <taxon>Metazoa</taxon>
        <taxon>Ecdysozoa</taxon>
        <taxon>Arthropoda</taxon>
        <taxon>Hexapoda</taxon>
        <taxon>Insecta</taxon>
        <taxon>Pterygota</taxon>
        <taxon>Neoptera</taxon>
        <taxon>Endopterygota</taxon>
        <taxon>Hymenoptera</taxon>
        <taxon>Apocrita</taxon>
        <taxon>Aculeata</taxon>
        <taxon>Formicoidea</taxon>
        <taxon>Formicidae</taxon>
        <taxon>Dorylinae</taxon>
        <taxon>Ooceraea</taxon>
    </lineage>
</organism>
<reference evidence="2 4" key="1">
    <citation type="journal article" date="2014" name="Curr. Biol.">
        <title>The genome of the clonal raider ant Cerapachys biroi.</title>
        <authorList>
            <person name="Oxley P.R."/>
            <person name="Ji L."/>
            <person name="Fetter-Pruneda I."/>
            <person name="McKenzie S.K."/>
            <person name="Li C."/>
            <person name="Hu H."/>
            <person name="Zhang G."/>
            <person name="Kronauer D.J."/>
        </authorList>
    </citation>
    <scope>NUCLEOTIDE SEQUENCE [LARGE SCALE GENOMIC DNA]</scope>
</reference>
<evidence type="ECO:0000313" key="2">
    <source>
        <dbReference type="EMBL" id="EZA46899.1"/>
    </source>
</evidence>
<dbReference type="EMBL" id="KK108116">
    <property type="protein sequence ID" value="EZA46899.1"/>
    <property type="molecule type" value="Genomic_DNA"/>
</dbReference>
<name>A0A026VVP1_OOCBI</name>
<accession>A0A026VVP1</accession>
<evidence type="ECO:0000313" key="5">
    <source>
        <dbReference type="Proteomes" id="UP000279307"/>
    </source>
</evidence>
<reference evidence="3 5" key="2">
    <citation type="journal article" date="2018" name="Genome Res.">
        <title>The genomic architecture and molecular evolution of ant odorant receptors.</title>
        <authorList>
            <person name="McKenzie S.K."/>
            <person name="Kronauer D.J.C."/>
        </authorList>
    </citation>
    <scope>NUCLEOTIDE SEQUENCE [LARGE SCALE GENOMIC DNA]</scope>
    <source>
        <strain evidence="3">Clonal line C1</strain>
    </source>
</reference>
<keyword evidence="4" id="KW-1185">Reference proteome</keyword>
<protein>
    <submittedName>
        <fullName evidence="2">Testis-expressed sequence 9 protein</fullName>
    </submittedName>
</protein>
<keyword evidence="1" id="KW-0175">Coiled coil</keyword>
<feature type="coiled-coil region" evidence="1">
    <location>
        <begin position="107"/>
        <end position="246"/>
    </location>
</feature>